<proteinExistence type="inferred from homology"/>
<evidence type="ECO:0000256" key="5">
    <source>
        <dbReference type="ARBA" id="ARBA00023235"/>
    </source>
</evidence>
<keyword evidence="5 6" id="KW-0413">Isomerase</keyword>
<comment type="similarity">
    <text evidence="2 6">Belongs to the phosphoglycerate mutase family. BPG-dependent PGAM subfamily.</text>
</comment>
<evidence type="ECO:0000256" key="4">
    <source>
        <dbReference type="ARBA" id="ARBA00023152"/>
    </source>
</evidence>
<accession>A0A1J4VAQ7</accession>
<feature type="binding site" evidence="6 8">
    <location>
        <begin position="21"/>
        <end position="22"/>
    </location>
    <ligand>
        <name>substrate</name>
    </ligand>
</feature>
<evidence type="ECO:0000256" key="3">
    <source>
        <dbReference type="ARBA" id="ARBA00022432"/>
    </source>
</evidence>
<dbReference type="PROSITE" id="PS00175">
    <property type="entry name" value="PG_MUTASE"/>
    <property type="match status" value="1"/>
</dbReference>
<feature type="site" description="Transition state stabilizer" evidence="6 9">
    <location>
        <position position="182"/>
    </location>
</feature>
<dbReference type="AlphaFoldDB" id="A0A1J4VAQ7"/>
<keyword evidence="3 6" id="KW-0312">Gluconeogenesis</keyword>
<comment type="pathway">
    <text evidence="6 10">Carbohydrate degradation; glycolysis; pyruvate from D-glyceraldehyde 3-phosphate: step 3/5.</text>
</comment>
<feature type="active site" description="Tele-phosphohistidine intermediate" evidence="6 7">
    <location>
        <position position="9"/>
    </location>
</feature>
<dbReference type="UniPathway" id="UPA00109">
    <property type="reaction ID" value="UER00186"/>
</dbReference>
<comment type="caution">
    <text evidence="6">Lacks conserved residue(s) required for the propagation of feature annotation.</text>
</comment>
<organism evidence="11 12">
    <name type="scientific">Candidatus Nomurabacteria bacterium CG1_02_47_685</name>
    <dbReference type="NCBI Taxonomy" id="1805282"/>
    <lineage>
        <taxon>Bacteria</taxon>
        <taxon>Candidatus Nomuraibacteriota</taxon>
    </lineage>
</organism>
<feature type="binding site" evidence="6 8">
    <location>
        <begin position="87"/>
        <end position="90"/>
    </location>
    <ligand>
        <name>substrate</name>
    </ligand>
</feature>
<dbReference type="HAMAP" id="MF_01039">
    <property type="entry name" value="PGAM_GpmA"/>
    <property type="match status" value="1"/>
</dbReference>
<evidence type="ECO:0000256" key="9">
    <source>
        <dbReference type="PIRSR" id="PIRSR613078-3"/>
    </source>
</evidence>
<evidence type="ECO:0000256" key="6">
    <source>
        <dbReference type="HAMAP-Rule" id="MF_01039"/>
    </source>
</evidence>
<dbReference type="GO" id="GO:0006094">
    <property type="term" value="P:gluconeogenesis"/>
    <property type="evidence" value="ECO:0007669"/>
    <property type="project" value="UniProtKB-UniRule"/>
</dbReference>
<gene>
    <name evidence="6 11" type="primary">gpmA</name>
    <name evidence="11" type="ORF">AUJ44_04230</name>
</gene>
<dbReference type="GO" id="GO:0004619">
    <property type="term" value="F:phosphoglycerate mutase activity"/>
    <property type="evidence" value="ECO:0007669"/>
    <property type="project" value="UniProtKB-UniRule"/>
</dbReference>
<dbReference type="EMBL" id="MNVO01000060">
    <property type="protein sequence ID" value="OIO31630.1"/>
    <property type="molecule type" value="Genomic_DNA"/>
</dbReference>
<dbReference type="Proteomes" id="UP000183206">
    <property type="component" value="Unassembled WGS sequence"/>
</dbReference>
<sequence length="248" mass="28678">MNKLVLLRHGESTWNRENRFTGWTDVPLSLEGEMQAHRAGRLLKDAKFSFDLAFTSVLKRAIDTLDIVLGEMETRIIPRRKSWRLNERHYGSLQGLNKQDTAKREGAERVRMWRRGYLVRPPAVGRDDDRYPGNDPKYAHLRTNDIPFAESLKDTIDRFFPFWEGEVVPEIKNGKRVVIVGHGSTFRALIKILDGISDVDVENVNVPYCIPLVYEFDDRMVPVGSYYLGDKRETEEATELVRRQAEVA</sequence>
<dbReference type="PIRSF" id="PIRSF000709">
    <property type="entry name" value="6PFK_2-Ptase"/>
    <property type="match status" value="1"/>
</dbReference>
<feature type="binding site" evidence="6 8">
    <location>
        <begin position="8"/>
        <end position="15"/>
    </location>
    <ligand>
        <name>substrate</name>
    </ligand>
</feature>
<dbReference type="Gene3D" id="3.40.50.1240">
    <property type="entry name" value="Phosphoglycerate mutase-like"/>
    <property type="match status" value="1"/>
</dbReference>
<dbReference type="InterPro" id="IPR005952">
    <property type="entry name" value="Phosphogly_mut1"/>
</dbReference>
<keyword evidence="4 6" id="KW-0324">Glycolysis</keyword>
<evidence type="ECO:0000256" key="1">
    <source>
        <dbReference type="ARBA" id="ARBA00000380"/>
    </source>
</evidence>
<protein>
    <recommendedName>
        <fullName evidence="6 10">2,3-bisphosphoglycerate-dependent phosphoglycerate mutase</fullName>
        <shortName evidence="6">BPG-dependent PGAM</shortName>
        <shortName evidence="6">PGAM</shortName>
        <shortName evidence="6">Phosphoglyceromutase</shortName>
        <shortName evidence="6">dPGM</shortName>
        <ecNumber evidence="6 10">5.4.2.11</ecNumber>
    </recommendedName>
</protein>
<comment type="function">
    <text evidence="6 10">Catalyzes the interconversion of 2-phosphoglycerate and 3-phosphoglycerate.</text>
</comment>
<dbReference type="InterPro" id="IPR029033">
    <property type="entry name" value="His_PPase_superfam"/>
</dbReference>
<dbReference type="FunFam" id="3.40.50.1240:FF:000003">
    <property type="entry name" value="2,3-bisphosphoglycerate-dependent phosphoglycerate mutase"/>
    <property type="match status" value="1"/>
</dbReference>
<evidence type="ECO:0000256" key="8">
    <source>
        <dbReference type="PIRSR" id="PIRSR613078-2"/>
    </source>
</evidence>
<name>A0A1J4VAQ7_9BACT</name>
<evidence type="ECO:0000313" key="11">
    <source>
        <dbReference type="EMBL" id="OIO31630.1"/>
    </source>
</evidence>
<dbReference type="NCBIfam" id="TIGR01258">
    <property type="entry name" value="pgm_1"/>
    <property type="match status" value="1"/>
</dbReference>
<dbReference type="Pfam" id="PF00300">
    <property type="entry name" value="His_Phos_1"/>
    <property type="match status" value="1"/>
</dbReference>
<dbReference type="SMART" id="SM00855">
    <property type="entry name" value="PGAM"/>
    <property type="match status" value="1"/>
</dbReference>
<dbReference type="InterPro" id="IPR013078">
    <property type="entry name" value="His_Pase_superF_clade-1"/>
</dbReference>
<evidence type="ECO:0000313" key="12">
    <source>
        <dbReference type="Proteomes" id="UP000183206"/>
    </source>
</evidence>
<evidence type="ECO:0000256" key="2">
    <source>
        <dbReference type="ARBA" id="ARBA00006717"/>
    </source>
</evidence>
<feature type="binding site" evidence="6 8">
    <location>
        <position position="60"/>
    </location>
    <ligand>
        <name>substrate</name>
    </ligand>
</feature>
<reference evidence="11 12" key="1">
    <citation type="journal article" date="2016" name="Environ. Microbiol.">
        <title>Genomic resolution of a cold subsurface aquifer community provides metabolic insights for novel microbes adapted to high CO concentrations.</title>
        <authorList>
            <person name="Probst A.J."/>
            <person name="Castelle C.J."/>
            <person name="Singh A."/>
            <person name="Brown C.T."/>
            <person name="Anantharaman K."/>
            <person name="Sharon I."/>
            <person name="Hug L.A."/>
            <person name="Burstein D."/>
            <person name="Emerson J.B."/>
            <person name="Thomas B.C."/>
            <person name="Banfield J.F."/>
        </authorList>
    </citation>
    <scope>NUCLEOTIDE SEQUENCE [LARGE SCALE GENOMIC DNA]</scope>
    <source>
        <strain evidence="11">CG1_02_47_685</strain>
    </source>
</reference>
<dbReference type="STRING" id="1805282.AUJ44_04230"/>
<feature type="binding site" evidence="6 8">
    <location>
        <begin position="114"/>
        <end position="115"/>
    </location>
    <ligand>
        <name>substrate</name>
    </ligand>
</feature>
<comment type="caution">
    <text evidence="11">The sequence shown here is derived from an EMBL/GenBank/DDBJ whole genome shotgun (WGS) entry which is preliminary data.</text>
</comment>
<feature type="active site" description="Proton donor/acceptor" evidence="6 7">
    <location>
        <position position="87"/>
    </location>
</feature>
<dbReference type="GO" id="GO:0006096">
    <property type="term" value="P:glycolytic process"/>
    <property type="evidence" value="ECO:0007669"/>
    <property type="project" value="UniProtKB-UniRule"/>
</dbReference>
<dbReference type="NCBIfam" id="NF010713">
    <property type="entry name" value="PRK14115.1"/>
    <property type="match status" value="1"/>
</dbReference>
<dbReference type="SUPFAM" id="SSF53254">
    <property type="entry name" value="Phosphoglycerate mutase-like"/>
    <property type="match status" value="1"/>
</dbReference>
<feature type="binding site" evidence="6 8">
    <location>
        <position position="98"/>
    </location>
    <ligand>
        <name>substrate</name>
    </ligand>
</feature>
<dbReference type="InterPro" id="IPR001345">
    <property type="entry name" value="PG/BPGM_mutase_AS"/>
</dbReference>
<dbReference type="CDD" id="cd07067">
    <property type="entry name" value="HP_PGM_like"/>
    <property type="match status" value="1"/>
</dbReference>
<dbReference type="PANTHER" id="PTHR11931">
    <property type="entry name" value="PHOSPHOGLYCERATE MUTASE"/>
    <property type="match status" value="1"/>
</dbReference>
<comment type="catalytic activity">
    <reaction evidence="1 6 10">
        <text>(2R)-2-phosphoglycerate = (2R)-3-phosphoglycerate</text>
        <dbReference type="Rhea" id="RHEA:15901"/>
        <dbReference type="ChEBI" id="CHEBI:58272"/>
        <dbReference type="ChEBI" id="CHEBI:58289"/>
        <dbReference type="EC" id="5.4.2.11"/>
    </reaction>
</comment>
<dbReference type="EC" id="5.4.2.11" evidence="6 10"/>
<evidence type="ECO:0000256" key="10">
    <source>
        <dbReference type="RuleBase" id="RU004512"/>
    </source>
</evidence>
<evidence type="ECO:0000256" key="7">
    <source>
        <dbReference type="PIRSR" id="PIRSR613078-1"/>
    </source>
</evidence>